<name>A0ABX3TX25_9GAMM</name>
<evidence type="ECO:0000313" key="2">
    <source>
        <dbReference type="EMBL" id="ORJ19751.1"/>
    </source>
</evidence>
<keyword evidence="1" id="KW-1133">Transmembrane helix</keyword>
<gene>
    <name evidence="2" type="ORF">BS639_18575</name>
</gene>
<dbReference type="Proteomes" id="UP000192722">
    <property type="component" value="Unassembled WGS sequence"/>
</dbReference>
<evidence type="ECO:0000313" key="3">
    <source>
        <dbReference type="Proteomes" id="UP000192722"/>
    </source>
</evidence>
<accession>A0ABX3TX25</accession>
<reference evidence="2 3" key="1">
    <citation type="journal article" date="2017" name="Int. J. Syst. Evol. Microbiol.">
        <title>Rouxiella badensis sp. nov. and Rouxiella silvae sp. nov. isolated from peat bog soil in Germany and emendation of the genus description.</title>
        <authorList>
            <person name="Le Fleche-Mateos A."/>
            <person name="Kugler J.H."/>
            <person name="Hansen S.H."/>
            <person name="Syldatk C."/>
            <person name="Hausmann R."/>
            <person name="Lomprez F."/>
            <person name="Vandenbogaert M."/>
            <person name="Manuguerra J.C."/>
            <person name="Grimont P.A."/>
        </authorList>
    </citation>
    <scope>NUCLEOTIDE SEQUENCE [LARGE SCALE GENOMIC DNA]</scope>
    <source>
        <strain evidence="2 3">213</strain>
    </source>
</reference>
<keyword evidence="1" id="KW-0812">Transmembrane</keyword>
<feature type="transmembrane region" description="Helical" evidence="1">
    <location>
        <begin position="154"/>
        <end position="174"/>
    </location>
</feature>
<dbReference type="EMBL" id="MRWD01000050">
    <property type="protein sequence ID" value="ORJ19751.1"/>
    <property type="molecule type" value="Genomic_DNA"/>
</dbReference>
<protein>
    <recommendedName>
        <fullName evidence="4">SMODS and SLOG-associating 2TM effector domain-containing protein</fullName>
    </recommendedName>
</protein>
<feature type="transmembrane region" description="Helical" evidence="1">
    <location>
        <begin position="120"/>
        <end position="142"/>
    </location>
</feature>
<evidence type="ECO:0000256" key="1">
    <source>
        <dbReference type="SAM" id="Phobius"/>
    </source>
</evidence>
<proteinExistence type="predicted"/>
<keyword evidence="1" id="KW-0472">Membrane</keyword>
<keyword evidence="3" id="KW-1185">Reference proteome</keyword>
<organism evidence="2 3">
    <name type="scientific">Rouxiella silvae</name>
    <dbReference type="NCBI Taxonomy" id="1646373"/>
    <lineage>
        <taxon>Bacteria</taxon>
        <taxon>Pseudomonadati</taxon>
        <taxon>Pseudomonadota</taxon>
        <taxon>Gammaproteobacteria</taxon>
        <taxon>Enterobacterales</taxon>
        <taxon>Yersiniaceae</taxon>
        <taxon>Rouxiella</taxon>
    </lineage>
</organism>
<sequence>MLMPQEADIPYYNITEFATNNTTQFSNDAFKNIDFATRLMPIALFKEMMTSQRVNSLKDFNTTLDDVLGLKSDWDAELEVKVEEVNKLKEHLDQQVIAFNFVGLFKGFNNLSRSKWWEIFWARLLLCFLGLMVISPLCYEIYKSVTIEPEKISIALYLSVIPILSITIILVYFFRISLHSLNSSKSQLDQIELRKTLCMFIQDYAKYSVSIKKEDPDVLAKFESLIFSNILPHGADIPSAYDGIEQLSKLISSVKNGK</sequence>
<comment type="caution">
    <text evidence="2">The sequence shown here is derived from an EMBL/GenBank/DDBJ whole genome shotgun (WGS) entry which is preliminary data.</text>
</comment>
<evidence type="ECO:0008006" key="4">
    <source>
        <dbReference type="Google" id="ProtNLM"/>
    </source>
</evidence>